<comment type="caution">
    <text evidence="2">The sequence shown here is derived from an EMBL/GenBank/DDBJ whole genome shotgun (WGS) entry which is preliminary data.</text>
</comment>
<dbReference type="PANTHER" id="PTHR48228:SF5">
    <property type="entry name" value="ALPHA-METHYLACYL-COA RACEMASE"/>
    <property type="match status" value="1"/>
</dbReference>
<keyword evidence="3" id="KW-1185">Reference proteome</keyword>
<accession>A0ABR3JFG9</accession>
<dbReference type="EMBL" id="JASNQZ010000007">
    <property type="protein sequence ID" value="KAL0954469.1"/>
    <property type="molecule type" value="Genomic_DNA"/>
</dbReference>
<name>A0ABR3JFG9_9AGAR</name>
<dbReference type="InterPro" id="IPR044855">
    <property type="entry name" value="CoA-Trfase_III_dom3_sf"/>
</dbReference>
<comment type="similarity">
    <text evidence="1">Belongs to the CoA-transferase III family.</text>
</comment>
<dbReference type="InterPro" id="IPR050509">
    <property type="entry name" value="CoA-transferase_III"/>
</dbReference>
<dbReference type="Pfam" id="PF02515">
    <property type="entry name" value="CoA_transf_3"/>
    <property type="match status" value="1"/>
</dbReference>
<dbReference type="InterPro" id="IPR023606">
    <property type="entry name" value="CoA-Trfase_III_dom_1_sf"/>
</dbReference>
<dbReference type="SUPFAM" id="SSF89796">
    <property type="entry name" value="CoA-transferase family III (CaiB/BaiF)"/>
    <property type="match status" value="1"/>
</dbReference>
<evidence type="ECO:0000313" key="2">
    <source>
        <dbReference type="EMBL" id="KAL0954469.1"/>
    </source>
</evidence>
<evidence type="ECO:0000313" key="3">
    <source>
        <dbReference type="Proteomes" id="UP001556367"/>
    </source>
</evidence>
<protein>
    <recommendedName>
        <fullName evidence="4">Alpha-methylacyl-CoA racemase</fullName>
    </recommendedName>
</protein>
<dbReference type="Proteomes" id="UP001556367">
    <property type="component" value="Unassembled WGS sequence"/>
</dbReference>
<dbReference type="Gene3D" id="3.30.1540.10">
    <property type="entry name" value="formyl-coa transferase, domain 3"/>
    <property type="match status" value="1"/>
</dbReference>
<organism evidence="2 3">
    <name type="scientific">Hohenbuehelia grisea</name>
    <dbReference type="NCBI Taxonomy" id="104357"/>
    <lineage>
        <taxon>Eukaryota</taxon>
        <taxon>Fungi</taxon>
        <taxon>Dikarya</taxon>
        <taxon>Basidiomycota</taxon>
        <taxon>Agaricomycotina</taxon>
        <taxon>Agaricomycetes</taxon>
        <taxon>Agaricomycetidae</taxon>
        <taxon>Agaricales</taxon>
        <taxon>Pleurotineae</taxon>
        <taxon>Pleurotaceae</taxon>
        <taxon>Hohenbuehelia</taxon>
    </lineage>
</organism>
<dbReference type="InterPro" id="IPR003673">
    <property type="entry name" value="CoA-Trfase_fam_III"/>
</dbReference>
<evidence type="ECO:0008006" key="4">
    <source>
        <dbReference type="Google" id="ProtNLM"/>
    </source>
</evidence>
<sequence length="392" mass="41634">MALSGIKVVEFAGLAPGPFAGLVLADNGATVTRVDRPGASSSDILCRGKRSVAITPKSPSGLDALKKLIIASDVLIDPFRPGVLERLGLGPEVFLGIESKKGLNEGLIYVRLAGFPKDGPHKDMAGHDLNYLALSGVLSMLPGTSDKPTFPLNLLADFAGGGLMAALGTMLALIERGKTGKGKVVNVDMVSGARYVSSFPLLGALPGNSLFGGPRGQNALDGGAPFYDVYTCKDGRWMSVACLEPQFFAVFLRNFLSALPDGFALGDGWRPTPDVQGDHAQWPKLKEFIEKGFLTNTRGYWEKVFFGSDACVLPVLTPAEAGELDASHSPFPTPHPRLNTEHKMPTTESLHLTPGSDTREVLLELGYKNADIQSMLSSGAISDAALHPKHKL</sequence>
<reference evidence="3" key="1">
    <citation type="submission" date="2024-06" db="EMBL/GenBank/DDBJ databases">
        <title>Multi-omics analyses provide insights into the biosynthesis of the anticancer antibiotic pleurotin in Hohenbuehelia grisea.</title>
        <authorList>
            <person name="Weaver J.A."/>
            <person name="Alberti F."/>
        </authorList>
    </citation>
    <scope>NUCLEOTIDE SEQUENCE [LARGE SCALE GENOMIC DNA]</scope>
    <source>
        <strain evidence="3">T-177</strain>
    </source>
</reference>
<dbReference type="PANTHER" id="PTHR48228">
    <property type="entry name" value="SUCCINYL-COA--D-CITRAMALATE COA-TRANSFERASE"/>
    <property type="match status" value="1"/>
</dbReference>
<gene>
    <name evidence="2" type="ORF">HGRIS_003442</name>
</gene>
<evidence type="ECO:0000256" key="1">
    <source>
        <dbReference type="ARBA" id="ARBA00008383"/>
    </source>
</evidence>
<proteinExistence type="inferred from homology"/>
<dbReference type="Gene3D" id="3.40.50.10540">
    <property type="entry name" value="Crotonobetainyl-coa:carnitine coa-transferase, domain 1"/>
    <property type="match status" value="1"/>
</dbReference>